<dbReference type="EMBL" id="MU150372">
    <property type="protein sequence ID" value="KAF9457423.1"/>
    <property type="molecule type" value="Genomic_DNA"/>
</dbReference>
<evidence type="ECO:0000313" key="3">
    <source>
        <dbReference type="Proteomes" id="UP000807353"/>
    </source>
</evidence>
<name>A0A9P5XV78_9AGAR</name>
<protein>
    <submittedName>
        <fullName evidence="2">Uncharacterized protein</fullName>
    </submittedName>
</protein>
<reference evidence="2" key="1">
    <citation type="submission" date="2020-11" db="EMBL/GenBank/DDBJ databases">
        <authorList>
            <consortium name="DOE Joint Genome Institute"/>
            <person name="Ahrendt S."/>
            <person name="Riley R."/>
            <person name="Andreopoulos W."/>
            <person name="Labutti K."/>
            <person name="Pangilinan J."/>
            <person name="Ruiz-Duenas F.J."/>
            <person name="Barrasa J.M."/>
            <person name="Sanchez-Garcia M."/>
            <person name="Camarero S."/>
            <person name="Miyauchi S."/>
            <person name="Serrano A."/>
            <person name="Linde D."/>
            <person name="Babiker R."/>
            <person name="Drula E."/>
            <person name="Ayuso-Fernandez I."/>
            <person name="Pacheco R."/>
            <person name="Padilla G."/>
            <person name="Ferreira P."/>
            <person name="Barriuso J."/>
            <person name="Kellner H."/>
            <person name="Castanera R."/>
            <person name="Alfaro M."/>
            <person name="Ramirez L."/>
            <person name="Pisabarro A.G."/>
            <person name="Kuo A."/>
            <person name="Tritt A."/>
            <person name="Lipzen A."/>
            <person name="He G."/>
            <person name="Yan M."/>
            <person name="Ng V."/>
            <person name="Cullen D."/>
            <person name="Martin F."/>
            <person name="Rosso M.-N."/>
            <person name="Henrissat B."/>
            <person name="Hibbett D."/>
            <person name="Martinez A.T."/>
            <person name="Grigoriev I.V."/>
        </authorList>
    </citation>
    <scope>NUCLEOTIDE SEQUENCE</scope>
    <source>
        <strain evidence="2">CBS 247.69</strain>
    </source>
</reference>
<dbReference type="AlphaFoldDB" id="A0A9P5XV78"/>
<feature type="chain" id="PRO_5040406936" evidence="1">
    <location>
        <begin position="20"/>
        <end position="268"/>
    </location>
</feature>
<sequence>MQFSKIQFTIVFFVVFTSASIVVRNGASIPGDRLALVTPDMLLKPLLNSTPGSKKVERRENVLRGLLEINVATLETTAARVAVVANSVIRHVPMTIFVAVPGVEPSTYYTTWPLTSGIASFATGRTPTIYPTPTPLSGSQTFIIHASDTRIIWSGASWLLATSSCNSTEESKKTTSSGHSLTFTVASATSIYLSLSARNVEYDVTINGRTTTYIETTSLDDCKLSWSSGIITAASTLVTINVRGPATLSTGPSSWSFEFHNFLWVFWF</sequence>
<evidence type="ECO:0000313" key="2">
    <source>
        <dbReference type="EMBL" id="KAF9457423.1"/>
    </source>
</evidence>
<dbReference type="Proteomes" id="UP000807353">
    <property type="component" value="Unassembled WGS sequence"/>
</dbReference>
<comment type="caution">
    <text evidence="2">The sequence shown here is derived from an EMBL/GenBank/DDBJ whole genome shotgun (WGS) entry which is preliminary data.</text>
</comment>
<evidence type="ECO:0000256" key="1">
    <source>
        <dbReference type="SAM" id="SignalP"/>
    </source>
</evidence>
<feature type="signal peptide" evidence="1">
    <location>
        <begin position="1"/>
        <end position="19"/>
    </location>
</feature>
<keyword evidence="1" id="KW-0732">Signal</keyword>
<keyword evidence="3" id="KW-1185">Reference proteome</keyword>
<accession>A0A9P5XV78</accession>
<proteinExistence type="predicted"/>
<gene>
    <name evidence="2" type="ORF">BDZ94DRAFT_1240800</name>
</gene>
<organism evidence="2 3">
    <name type="scientific">Collybia nuda</name>
    <dbReference type="NCBI Taxonomy" id="64659"/>
    <lineage>
        <taxon>Eukaryota</taxon>
        <taxon>Fungi</taxon>
        <taxon>Dikarya</taxon>
        <taxon>Basidiomycota</taxon>
        <taxon>Agaricomycotina</taxon>
        <taxon>Agaricomycetes</taxon>
        <taxon>Agaricomycetidae</taxon>
        <taxon>Agaricales</taxon>
        <taxon>Tricholomatineae</taxon>
        <taxon>Clitocybaceae</taxon>
        <taxon>Collybia</taxon>
    </lineage>
</organism>